<dbReference type="Gene3D" id="1.10.4080.10">
    <property type="entry name" value="ADP-ribosylation/Crystallin J1"/>
    <property type="match status" value="1"/>
</dbReference>
<organism evidence="2 3">
    <name type="scientific">Polarella glacialis</name>
    <name type="common">Dinoflagellate</name>
    <dbReference type="NCBI Taxonomy" id="89957"/>
    <lineage>
        <taxon>Eukaryota</taxon>
        <taxon>Sar</taxon>
        <taxon>Alveolata</taxon>
        <taxon>Dinophyceae</taxon>
        <taxon>Suessiales</taxon>
        <taxon>Suessiaceae</taxon>
        <taxon>Polarella</taxon>
    </lineage>
</organism>
<feature type="compositionally biased region" description="Gly residues" evidence="1">
    <location>
        <begin position="439"/>
        <end position="450"/>
    </location>
</feature>
<sequence length="979" mass="106824">MHVQHHVPVRVATPRSAVLPVRPFRPLMSVTSQFSLSGPAQTCWTNNNNYNRTMAALGSLGSLLAARRVGKRAVVARHRRRFCLAAAKAPAEVQPATFEDRVEGALWGMHIGDALAMPTHWYYGGRAQVQMDYGKIIDYVKPRMELEDSVMALMSTGGGGEGPGDGDIIGSMLAHGKKKYWTMGSFHYHCTLDKGENTVDADLVRLCYKSLAENGGQLEPMKLRMSYAEFMTTPGSHNDCYMLTAHRMFFANRKRGLPLDLCPDNDDYRGNVDSIDGLPMTIPVALATAHLPREEARELIASCVGVTRNSQLCVQYASLLADMFHAILTDTSLLKVFEQYGADFEQAMLANANCGGENVDYFLFWLAECMLMGALLGAVHGSSRIPQRFKDGCLKDSGGIARDIQAFVATVKAPLPQYRVRIRTIGNMYGPYDGGKWGKGGKGGKGGSAPKGGKDGAWRQKGRGQNWSARPLSAGEFDLSSGDKSEYAEAEVVASASYSYVSKSPAALDVVSPAWSVRLPAMGSHLLDLSLERGLAALQASDGGFELTAEFVAVVGLGEPVYKGSQPPPGLQEVCRLLRVGILEEDLARQNFGLEEAVQGSAADQEEGGVLCPRFFLVDLGSATRSPYDIDKHFQLLRSGPRIYVGQPPDSDGGMHDAMRQVTWPHLEEDHVLCELRLPGARAVFSAAPDTLDDVGEAGSSSAAYSRAGYELEESFPMASDKHECCRLWRAADLLQPAPPEEFVEVKKTTHLHGRPGQFPAFASGEFKLVKFWLQAALMRCRTVAVATTEGSADGEQVSQLQRLQLSLQVADLEAQVNGPQVWGTLAGMLRYLLQETSAKEGRWTLRVHKASGAGASVRLLLQPGWAEPPPYLVVGPAALKGEWPRCDQGIFPVTQRILKRLKGITPFEAFFARMSAYNDSERNRYVLVLRFWHPSLTTEERRAIHLSHTLLAGTPDPEKMKAGQEVAGAGIPSLYESS</sequence>
<evidence type="ECO:0000256" key="1">
    <source>
        <dbReference type="SAM" id="MobiDB-lite"/>
    </source>
</evidence>
<comment type="caution">
    <text evidence="2">The sequence shown here is derived from an EMBL/GenBank/DDBJ whole genome shotgun (WGS) entry which is preliminary data.</text>
</comment>
<protein>
    <submittedName>
        <fullName evidence="2">Uncharacterized protein</fullName>
    </submittedName>
</protein>
<dbReference type="SUPFAM" id="SSF101478">
    <property type="entry name" value="ADP-ribosylglycohydrolase"/>
    <property type="match status" value="1"/>
</dbReference>
<gene>
    <name evidence="2" type="ORF">PGLA1383_LOCUS33282</name>
</gene>
<dbReference type="OrthoDB" id="438431at2759"/>
<keyword evidence="3" id="KW-1185">Reference proteome</keyword>
<dbReference type="AlphaFoldDB" id="A0A813FTF0"/>
<proteinExistence type="predicted"/>
<accession>A0A813FTF0</accession>
<dbReference type="EMBL" id="CAJNNV010025660">
    <property type="protein sequence ID" value="CAE8615568.1"/>
    <property type="molecule type" value="Genomic_DNA"/>
</dbReference>
<dbReference type="PANTHER" id="PTHR16222">
    <property type="entry name" value="ADP-RIBOSYLGLYCOHYDROLASE"/>
    <property type="match status" value="1"/>
</dbReference>
<dbReference type="InterPro" id="IPR036705">
    <property type="entry name" value="Ribosyl_crysJ1_sf"/>
</dbReference>
<evidence type="ECO:0000313" key="2">
    <source>
        <dbReference type="EMBL" id="CAE8615568.1"/>
    </source>
</evidence>
<dbReference type="InterPro" id="IPR050792">
    <property type="entry name" value="ADP-ribosylglycohydrolase"/>
</dbReference>
<dbReference type="Proteomes" id="UP000654075">
    <property type="component" value="Unassembled WGS sequence"/>
</dbReference>
<dbReference type="InterPro" id="IPR005502">
    <property type="entry name" value="Ribosyl_crysJ1"/>
</dbReference>
<name>A0A813FTF0_POLGL</name>
<dbReference type="Pfam" id="PF03747">
    <property type="entry name" value="ADP_ribosyl_GH"/>
    <property type="match status" value="1"/>
</dbReference>
<reference evidence="2" key="1">
    <citation type="submission" date="2021-02" db="EMBL/GenBank/DDBJ databases">
        <authorList>
            <person name="Dougan E. K."/>
            <person name="Rhodes N."/>
            <person name="Thang M."/>
            <person name="Chan C."/>
        </authorList>
    </citation>
    <scope>NUCLEOTIDE SEQUENCE</scope>
</reference>
<dbReference type="PANTHER" id="PTHR16222:SF34">
    <property type="entry name" value="ADP-RIBOSYLGLYCOHYDROLASE"/>
    <property type="match status" value="1"/>
</dbReference>
<feature type="region of interest" description="Disordered" evidence="1">
    <location>
        <begin position="439"/>
        <end position="474"/>
    </location>
</feature>
<evidence type="ECO:0000313" key="3">
    <source>
        <dbReference type="Proteomes" id="UP000654075"/>
    </source>
</evidence>